<dbReference type="PROSITE" id="PS50977">
    <property type="entry name" value="HTH_TETR_2"/>
    <property type="match status" value="1"/>
</dbReference>
<dbReference type="InterPro" id="IPR050624">
    <property type="entry name" value="HTH-type_Tx_Regulator"/>
</dbReference>
<keyword evidence="5" id="KW-1185">Reference proteome</keyword>
<dbReference type="InterPro" id="IPR009057">
    <property type="entry name" value="Homeodomain-like_sf"/>
</dbReference>
<dbReference type="STRING" id="444597.BST26_01445"/>
<gene>
    <name evidence="4" type="ORF">BST26_01445</name>
</gene>
<dbReference type="PANTHER" id="PTHR43479">
    <property type="entry name" value="ACREF/ENVCD OPERON REPRESSOR-RELATED"/>
    <property type="match status" value="1"/>
</dbReference>
<dbReference type="InterPro" id="IPR001647">
    <property type="entry name" value="HTH_TetR"/>
</dbReference>
<dbReference type="Proteomes" id="UP000192801">
    <property type="component" value="Unassembled WGS sequence"/>
</dbReference>
<dbReference type="AlphaFoldDB" id="A0A1X0DNG5"/>
<keyword evidence="1 2" id="KW-0238">DNA-binding</keyword>
<feature type="DNA-binding region" description="H-T-H motif" evidence="2">
    <location>
        <begin position="32"/>
        <end position="51"/>
    </location>
</feature>
<organism evidence="4 5">
    <name type="scientific">Mycolicibacterium insubricum</name>
    <dbReference type="NCBI Taxonomy" id="444597"/>
    <lineage>
        <taxon>Bacteria</taxon>
        <taxon>Bacillati</taxon>
        <taxon>Actinomycetota</taxon>
        <taxon>Actinomycetes</taxon>
        <taxon>Mycobacteriales</taxon>
        <taxon>Mycobacteriaceae</taxon>
        <taxon>Mycolicibacterium</taxon>
    </lineage>
</organism>
<proteinExistence type="predicted"/>
<name>A0A1X0DNG5_9MYCO</name>
<dbReference type="OrthoDB" id="4331447at2"/>
<comment type="caution">
    <text evidence="4">The sequence shown here is derived from an EMBL/GenBank/DDBJ whole genome shotgun (WGS) entry which is preliminary data.</text>
</comment>
<sequence length="213" mass="22578">MAAAERAEQRRRRLLEVGLDLLGDPNGPQDLTLRTVCTRAGLAQRYFYESFTDKDEFAAAVYDWGLAALVSGTQAAVTAAAGAGPRARARAGMAGLVHGIAADQRIGRLLFSPKQTSPVLVGKRFESTAMFVALFSRQLESREPDERADPGAGPSLLAHFLVGGVGQALAAWLNEQLTIGEDELIDQLVAALLNQPPNSGFKDPASDDSGTAT</sequence>
<evidence type="ECO:0000259" key="3">
    <source>
        <dbReference type="PROSITE" id="PS50977"/>
    </source>
</evidence>
<accession>A0A1X0DNG5</accession>
<dbReference type="Gene3D" id="1.10.357.10">
    <property type="entry name" value="Tetracycline Repressor, domain 2"/>
    <property type="match status" value="1"/>
</dbReference>
<dbReference type="GO" id="GO:0003677">
    <property type="term" value="F:DNA binding"/>
    <property type="evidence" value="ECO:0007669"/>
    <property type="project" value="UniProtKB-UniRule"/>
</dbReference>
<dbReference type="EMBL" id="MVHS01000002">
    <property type="protein sequence ID" value="ORA73905.1"/>
    <property type="molecule type" value="Genomic_DNA"/>
</dbReference>
<reference evidence="4 5" key="1">
    <citation type="submission" date="2016-12" db="EMBL/GenBank/DDBJ databases">
        <title>The new phylogeny of genus Mycobacterium.</title>
        <authorList>
            <person name="Tortoli E."/>
            <person name="Trovato A."/>
            <person name="Cirillo D.M."/>
        </authorList>
    </citation>
    <scope>NUCLEOTIDE SEQUENCE [LARGE SCALE GENOMIC DNA]</scope>
    <source>
        <strain evidence="4 5">DSM 45130</strain>
    </source>
</reference>
<evidence type="ECO:0000256" key="2">
    <source>
        <dbReference type="PROSITE-ProRule" id="PRU00335"/>
    </source>
</evidence>
<feature type="domain" description="HTH tetR-type" evidence="3">
    <location>
        <begin position="8"/>
        <end position="69"/>
    </location>
</feature>
<evidence type="ECO:0000313" key="4">
    <source>
        <dbReference type="EMBL" id="ORA73905.1"/>
    </source>
</evidence>
<protein>
    <recommendedName>
        <fullName evidence="3">HTH tetR-type domain-containing protein</fullName>
    </recommendedName>
</protein>
<dbReference type="SUPFAM" id="SSF46689">
    <property type="entry name" value="Homeodomain-like"/>
    <property type="match status" value="1"/>
</dbReference>
<evidence type="ECO:0000313" key="5">
    <source>
        <dbReference type="Proteomes" id="UP000192801"/>
    </source>
</evidence>
<dbReference type="PANTHER" id="PTHR43479:SF11">
    <property type="entry name" value="ACREF_ENVCD OPERON REPRESSOR-RELATED"/>
    <property type="match status" value="1"/>
</dbReference>
<evidence type="ECO:0000256" key="1">
    <source>
        <dbReference type="ARBA" id="ARBA00023125"/>
    </source>
</evidence>